<keyword evidence="2" id="KW-1185">Reference proteome</keyword>
<reference evidence="1 2" key="1">
    <citation type="submission" date="2024-01" db="EMBL/GenBank/DDBJ databases">
        <title>The genomes of 5 underutilized Papilionoideae crops provide insights into root nodulation and disease resistanc.</title>
        <authorList>
            <person name="Jiang F."/>
        </authorList>
    </citation>
    <scope>NUCLEOTIDE SEQUENCE [LARGE SCALE GENOMIC DNA]</scope>
    <source>
        <strain evidence="1">JINMINGXINNONG_FW02</strain>
        <tissue evidence="1">Leaves</tissue>
    </source>
</reference>
<protein>
    <submittedName>
        <fullName evidence="1">Uncharacterized protein</fullName>
    </submittedName>
</protein>
<comment type="caution">
    <text evidence="1">The sequence shown here is derived from an EMBL/GenBank/DDBJ whole genome shotgun (WGS) entry which is preliminary data.</text>
</comment>
<proteinExistence type="predicted"/>
<name>A0AAN9M4Z1_PHACN</name>
<dbReference type="Proteomes" id="UP001374584">
    <property type="component" value="Unassembled WGS sequence"/>
</dbReference>
<sequence length="71" mass="8014">MVVEFGCWRLGEGAWDCEKKIRDSLTKGYNVVLRVDLGHHRTKEITQEVGAFVFVGMESEMVRVLVEGTNG</sequence>
<evidence type="ECO:0000313" key="1">
    <source>
        <dbReference type="EMBL" id="KAK7347937.1"/>
    </source>
</evidence>
<gene>
    <name evidence="1" type="ORF">VNO80_22480</name>
</gene>
<dbReference type="EMBL" id="JAYMYR010000008">
    <property type="protein sequence ID" value="KAK7347937.1"/>
    <property type="molecule type" value="Genomic_DNA"/>
</dbReference>
<organism evidence="1 2">
    <name type="scientific">Phaseolus coccineus</name>
    <name type="common">Scarlet runner bean</name>
    <name type="synonym">Phaseolus multiflorus</name>
    <dbReference type="NCBI Taxonomy" id="3886"/>
    <lineage>
        <taxon>Eukaryota</taxon>
        <taxon>Viridiplantae</taxon>
        <taxon>Streptophyta</taxon>
        <taxon>Embryophyta</taxon>
        <taxon>Tracheophyta</taxon>
        <taxon>Spermatophyta</taxon>
        <taxon>Magnoliopsida</taxon>
        <taxon>eudicotyledons</taxon>
        <taxon>Gunneridae</taxon>
        <taxon>Pentapetalae</taxon>
        <taxon>rosids</taxon>
        <taxon>fabids</taxon>
        <taxon>Fabales</taxon>
        <taxon>Fabaceae</taxon>
        <taxon>Papilionoideae</taxon>
        <taxon>50 kb inversion clade</taxon>
        <taxon>NPAAA clade</taxon>
        <taxon>indigoferoid/millettioid clade</taxon>
        <taxon>Phaseoleae</taxon>
        <taxon>Phaseolus</taxon>
    </lineage>
</organism>
<dbReference type="AlphaFoldDB" id="A0AAN9M4Z1"/>
<evidence type="ECO:0000313" key="2">
    <source>
        <dbReference type="Proteomes" id="UP001374584"/>
    </source>
</evidence>
<accession>A0AAN9M4Z1</accession>